<organism evidence="2 3">
    <name type="scientific">Adonisia turfae CCMR0081</name>
    <dbReference type="NCBI Taxonomy" id="2292702"/>
    <lineage>
        <taxon>Bacteria</taxon>
        <taxon>Bacillati</taxon>
        <taxon>Cyanobacteriota</taxon>
        <taxon>Adonisia</taxon>
        <taxon>Adonisia turfae</taxon>
    </lineage>
</organism>
<feature type="region of interest" description="Disordered" evidence="1">
    <location>
        <begin position="1"/>
        <end position="21"/>
    </location>
</feature>
<evidence type="ECO:0000313" key="2">
    <source>
        <dbReference type="EMBL" id="NEZ59822.1"/>
    </source>
</evidence>
<accession>A0A6M0RVT4</accession>
<sequence length="96" mass="10868">MTAPMSEAENTRAVLRSQEPNSQYELPWNREGEFEIEALIVSQSKDDLLVKVKTDRGENHLTISGFLPGRVSGQRWRLECLRTSGRIELLDGAPLE</sequence>
<reference evidence="2 3" key="1">
    <citation type="journal article" date="2020" name="Microb. Ecol.">
        <title>Ecogenomics of the Marine Benthic Filamentous Cyanobacterium Adonisia.</title>
        <authorList>
            <person name="Walter J.M."/>
            <person name="Coutinho F.H."/>
            <person name="Leomil L."/>
            <person name="Hargreaves P.I."/>
            <person name="Campeao M.E."/>
            <person name="Vieira V.V."/>
            <person name="Silva B.S."/>
            <person name="Fistarol G.O."/>
            <person name="Salomon P.S."/>
            <person name="Sawabe T."/>
            <person name="Mino S."/>
            <person name="Hosokawa M."/>
            <person name="Miyashita H."/>
            <person name="Maruyama F."/>
            <person name="van Verk M.C."/>
            <person name="Dutilh B.E."/>
            <person name="Thompson C.C."/>
            <person name="Thompson F.L."/>
        </authorList>
    </citation>
    <scope>NUCLEOTIDE SEQUENCE [LARGE SCALE GENOMIC DNA]</scope>
    <source>
        <strain evidence="2 3">CCMR0081</strain>
    </source>
</reference>
<dbReference type="RefSeq" id="WP_163668033.1">
    <property type="nucleotide sequence ID" value="NZ_QXHD01000004.1"/>
</dbReference>
<protein>
    <submittedName>
        <fullName evidence="2">Uncharacterized protein</fullName>
    </submittedName>
</protein>
<dbReference type="EMBL" id="QXHD01000004">
    <property type="protein sequence ID" value="NEZ59822.1"/>
    <property type="molecule type" value="Genomic_DNA"/>
</dbReference>
<evidence type="ECO:0000313" key="3">
    <source>
        <dbReference type="Proteomes" id="UP000481033"/>
    </source>
</evidence>
<dbReference type="AlphaFoldDB" id="A0A6M0RVT4"/>
<gene>
    <name evidence="2" type="ORF">DXZ20_30110</name>
</gene>
<evidence type="ECO:0000256" key="1">
    <source>
        <dbReference type="SAM" id="MobiDB-lite"/>
    </source>
</evidence>
<proteinExistence type="predicted"/>
<dbReference type="Proteomes" id="UP000481033">
    <property type="component" value="Unassembled WGS sequence"/>
</dbReference>
<name>A0A6M0RVT4_9CYAN</name>
<comment type="caution">
    <text evidence="2">The sequence shown here is derived from an EMBL/GenBank/DDBJ whole genome shotgun (WGS) entry which is preliminary data.</text>
</comment>
<keyword evidence="3" id="KW-1185">Reference proteome</keyword>